<feature type="transmembrane region" description="Helical" evidence="11">
    <location>
        <begin position="1041"/>
        <end position="1058"/>
    </location>
</feature>
<keyword evidence="3" id="KW-1003">Cell membrane</keyword>
<evidence type="ECO:0000256" key="7">
    <source>
        <dbReference type="ARBA" id="ARBA00022989"/>
    </source>
</evidence>
<dbReference type="PROSITE" id="PS00211">
    <property type="entry name" value="ABC_TRANSPORTER_1"/>
    <property type="match status" value="1"/>
</dbReference>
<dbReference type="InterPro" id="IPR003593">
    <property type="entry name" value="AAA+_ATPase"/>
</dbReference>
<protein>
    <submittedName>
        <fullName evidence="14">Related to ABC multidrug transporter</fullName>
    </submittedName>
</protein>
<dbReference type="GO" id="GO:0005524">
    <property type="term" value="F:ATP binding"/>
    <property type="evidence" value="ECO:0007669"/>
    <property type="project" value="UniProtKB-KW"/>
</dbReference>
<dbReference type="InterPro" id="IPR044726">
    <property type="entry name" value="ABCC_6TM_D2"/>
</dbReference>
<dbReference type="Pfam" id="PF00664">
    <property type="entry name" value="ABC_membrane"/>
    <property type="match status" value="2"/>
</dbReference>
<keyword evidence="4 11" id="KW-0812">Transmembrane</keyword>
<dbReference type="Pfam" id="PF00005">
    <property type="entry name" value="ABC_tran"/>
    <property type="match status" value="2"/>
</dbReference>
<keyword evidence="2" id="KW-0813">Transport</keyword>
<keyword evidence="15" id="KW-1185">Reference proteome</keyword>
<evidence type="ECO:0000259" key="13">
    <source>
        <dbReference type="PROSITE" id="PS50929"/>
    </source>
</evidence>
<feature type="region of interest" description="Disordered" evidence="10">
    <location>
        <begin position="1353"/>
        <end position="1391"/>
    </location>
</feature>
<feature type="domain" description="ABC transporter" evidence="12">
    <location>
        <begin position="1216"/>
        <end position="1494"/>
    </location>
</feature>
<evidence type="ECO:0000256" key="9">
    <source>
        <dbReference type="ARBA" id="ARBA00023180"/>
    </source>
</evidence>
<dbReference type="InterPro" id="IPR050173">
    <property type="entry name" value="ABC_transporter_C-like"/>
</dbReference>
<feature type="transmembrane region" description="Helical" evidence="11">
    <location>
        <begin position="124"/>
        <end position="143"/>
    </location>
</feature>
<comment type="caution">
    <text evidence="14">The sequence shown here is derived from an EMBL/GenBank/DDBJ whole genome shotgun (WGS) entry which is preliminary data.</text>
</comment>
<dbReference type="SUPFAM" id="SSF90123">
    <property type="entry name" value="ABC transporter transmembrane region"/>
    <property type="match status" value="2"/>
</dbReference>
<feature type="transmembrane region" description="Helical" evidence="11">
    <location>
        <begin position="935"/>
        <end position="961"/>
    </location>
</feature>
<evidence type="ECO:0000256" key="6">
    <source>
        <dbReference type="ARBA" id="ARBA00022840"/>
    </source>
</evidence>
<dbReference type="GO" id="GO:0016887">
    <property type="term" value="F:ATP hydrolysis activity"/>
    <property type="evidence" value="ECO:0007669"/>
    <property type="project" value="InterPro"/>
</dbReference>
<organism evidence="14 15">
    <name type="scientific">Cephalotrichum gorgonifer</name>
    <dbReference type="NCBI Taxonomy" id="2041049"/>
    <lineage>
        <taxon>Eukaryota</taxon>
        <taxon>Fungi</taxon>
        <taxon>Dikarya</taxon>
        <taxon>Ascomycota</taxon>
        <taxon>Pezizomycotina</taxon>
        <taxon>Sordariomycetes</taxon>
        <taxon>Hypocreomycetidae</taxon>
        <taxon>Microascales</taxon>
        <taxon>Microascaceae</taxon>
        <taxon>Cephalotrichum</taxon>
    </lineage>
</organism>
<dbReference type="GO" id="GO:0005886">
    <property type="term" value="C:plasma membrane"/>
    <property type="evidence" value="ECO:0007669"/>
    <property type="project" value="UniProtKB-SubCell"/>
</dbReference>
<feature type="transmembrane region" description="Helical" evidence="11">
    <location>
        <begin position="1121"/>
        <end position="1145"/>
    </location>
</feature>
<gene>
    <name evidence="14" type="ORF">DNG_09755</name>
</gene>
<feature type="transmembrane region" description="Helical" evidence="11">
    <location>
        <begin position="487"/>
        <end position="513"/>
    </location>
</feature>
<dbReference type="PANTHER" id="PTHR24223:SF399">
    <property type="entry name" value="ABC TRANSPORTER ATNG"/>
    <property type="match status" value="1"/>
</dbReference>
<evidence type="ECO:0000259" key="12">
    <source>
        <dbReference type="PROSITE" id="PS50893"/>
    </source>
</evidence>
<dbReference type="InterPro" id="IPR011527">
    <property type="entry name" value="ABC1_TM_dom"/>
</dbReference>
<dbReference type="InterPro" id="IPR003439">
    <property type="entry name" value="ABC_transporter-like_ATP-bd"/>
</dbReference>
<dbReference type="GO" id="GO:0140359">
    <property type="term" value="F:ABC-type transporter activity"/>
    <property type="evidence" value="ECO:0007669"/>
    <property type="project" value="InterPro"/>
</dbReference>
<feature type="region of interest" description="Disordered" evidence="10">
    <location>
        <begin position="855"/>
        <end position="883"/>
    </location>
</feature>
<evidence type="ECO:0000313" key="15">
    <source>
        <dbReference type="Proteomes" id="UP001187682"/>
    </source>
</evidence>
<keyword evidence="6" id="KW-0067">ATP-binding</keyword>
<feature type="transmembrane region" description="Helical" evidence="11">
    <location>
        <begin position="308"/>
        <end position="329"/>
    </location>
</feature>
<keyword evidence="7 11" id="KW-1133">Transmembrane helix</keyword>
<dbReference type="SUPFAM" id="SSF52540">
    <property type="entry name" value="P-loop containing nucleoside triphosphate hydrolases"/>
    <property type="match status" value="2"/>
</dbReference>
<feature type="domain" description="ABC transporter" evidence="12">
    <location>
        <begin position="622"/>
        <end position="850"/>
    </location>
</feature>
<dbReference type="PROSITE" id="PS50929">
    <property type="entry name" value="ABC_TM1F"/>
    <property type="match status" value="2"/>
</dbReference>
<evidence type="ECO:0000256" key="4">
    <source>
        <dbReference type="ARBA" id="ARBA00022692"/>
    </source>
</evidence>
<feature type="transmembrane region" description="Helical" evidence="11">
    <location>
        <begin position="381"/>
        <end position="401"/>
    </location>
</feature>
<evidence type="ECO:0000313" key="14">
    <source>
        <dbReference type="EMBL" id="SPO07061.1"/>
    </source>
</evidence>
<dbReference type="InterPro" id="IPR056227">
    <property type="entry name" value="TMD0_ABC"/>
</dbReference>
<proteinExistence type="predicted"/>
<dbReference type="PANTHER" id="PTHR24223">
    <property type="entry name" value="ATP-BINDING CASSETTE SUB-FAMILY C"/>
    <property type="match status" value="1"/>
</dbReference>
<evidence type="ECO:0000256" key="3">
    <source>
        <dbReference type="ARBA" id="ARBA00022475"/>
    </source>
</evidence>
<feature type="transmembrane region" description="Helical" evidence="11">
    <location>
        <begin position="890"/>
        <end position="915"/>
    </location>
</feature>
<dbReference type="EMBL" id="ONZQ02000018">
    <property type="protein sequence ID" value="SPO07061.1"/>
    <property type="molecule type" value="Genomic_DNA"/>
</dbReference>
<feature type="transmembrane region" description="Helical" evidence="11">
    <location>
        <begin position="97"/>
        <end position="118"/>
    </location>
</feature>
<dbReference type="Gene3D" id="3.40.50.300">
    <property type="entry name" value="P-loop containing nucleotide triphosphate hydrolases"/>
    <property type="match status" value="2"/>
</dbReference>
<feature type="domain" description="ABC transmembrane type-1" evidence="13">
    <location>
        <begin position="276"/>
        <end position="552"/>
    </location>
</feature>
<feature type="compositionally biased region" description="Basic and acidic residues" evidence="10">
    <location>
        <begin position="1366"/>
        <end position="1377"/>
    </location>
</feature>
<dbReference type="CDD" id="cd18579">
    <property type="entry name" value="ABC_6TM_ABCC_D1"/>
    <property type="match status" value="1"/>
</dbReference>
<evidence type="ECO:0000256" key="1">
    <source>
        <dbReference type="ARBA" id="ARBA00004651"/>
    </source>
</evidence>
<feature type="transmembrane region" description="Helical" evidence="11">
    <location>
        <begin position="33"/>
        <end position="52"/>
    </location>
</feature>
<keyword evidence="8 11" id="KW-0472">Membrane</keyword>
<accession>A0AAE8N6A2</accession>
<dbReference type="InterPro" id="IPR036640">
    <property type="entry name" value="ABC1_TM_sf"/>
</dbReference>
<evidence type="ECO:0000256" key="5">
    <source>
        <dbReference type="ARBA" id="ARBA00022741"/>
    </source>
</evidence>
<keyword evidence="9" id="KW-0325">Glycoprotein</keyword>
<dbReference type="InterPro" id="IPR027417">
    <property type="entry name" value="P-loop_NTPase"/>
</dbReference>
<feature type="transmembrane region" description="Helical" evidence="11">
    <location>
        <begin position="72"/>
        <end position="90"/>
    </location>
</feature>
<dbReference type="CDD" id="cd18580">
    <property type="entry name" value="ABC_6TM_ABCC_D2"/>
    <property type="match status" value="1"/>
</dbReference>
<evidence type="ECO:0000256" key="11">
    <source>
        <dbReference type="SAM" id="Phobius"/>
    </source>
</evidence>
<reference evidence="14" key="1">
    <citation type="submission" date="2018-03" db="EMBL/GenBank/DDBJ databases">
        <authorList>
            <person name="Guldener U."/>
        </authorList>
    </citation>
    <scope>NUCLEOTIDE SEQUENCE</scope>
</reference>
<evidence type="ECO:0000256" key="8">
    <source>
        <dbReference type="ARBA" id="ARBA00023136"/>
    </source>
</evidence>
<dbReference type="Proteomes" id="UP001187682">
    <property type="component" value="Unassembled WGS sequence"/>
</dbReference>
<comment type="subcellular location">
    <subcellularLocation>
        <location evidence="1">Cell membrane</location>
        <topology evidence="1">Multi-pass membrane protein</topology>
    </subcellularLocation>
</comment>
<dbReference type="InterPro" id="IPR017871">
    <property type="entry name" value="ABC_transporter-like_CS"/>
</dbReference>
<keyword evidence="5" id="KW-0547">Nucleotide-binding</keyword>
<sequence length="1498" mass="165439">MSVDCVAIDNTWGPWAGACRWGLDFTLLFEESVFSILPSALLLLLSPVQITWLMHKNKRVEMGTLLPVKQGLIIILGLLKLSLLVIWIVAGPPRTRATLAAETLNFVAVFAISAVSFYEHVYRVAPSILLEIYLLLTIGFDAVRIRTLWLMPGAEAVAAIETVTLATKLGVAVAEGWSKKDLVQDPDSKYSREQLAGFYGRTLFLWLADTLWSGYHRPLNDSDLAGPRDEESAEQLRNSFRQIWSQNPNKEANSALFWTLFRSMPGHFLLPMIPRIAVVGITLAQPMLLERMLDFVQGGGYAQRQAVGYSLVGAFASLYCLTAVFNAWFHHASNKLALELRSQLIDAIYRHLLRLRLSALDTGKATTLINVDMQHIIDGSLILHDIWASFLTVAVAVYLLYLQIQLAFIAPLLCTLLMTVVGGLFGGPIGSRQVSWLAATESRVKATMSMISSFKEVKMLGLSLDYLKSLQNLRLDEVRLGRRFRRILSVIIVLSAASTELSILVAYGGFAIISKVHGVELTPQTIFASLALLRISLDPLFLLIQGTPTLVSMFKCLGRIQDLLNDDTFASIRSRGSHASSMSSLLKRRPTDSPGSYNPYPLYLQHVSHLGFAEFTPAADVVEISDATFCWKDRETPSLYVMSLSLQPASFAAIIGPVGSGKSTLLRAILGEVEQTSGSRRVRPNLRIAYCDQEPWLLDQSIRENIVGSLPFDEEWYETVVAASALTQDIAGLTKGDDTGVGSGGSGMSGGQRARIALARALYCRPELLLLDDIFSGLDRRSAQHIFASLFSPDGLLTKLQCAVALATHSTKFLSSFETIFVVNNGFITHQAGYPELLAEGLVVEETMADLEAPITAPPLPENGKEGAASTKDAMVEKDKDTQPPSDWSVYVYFFRSCGLAGMSLFFVLAAILAAERSFENVWLKMWAESTGDRLTFYITIFTGLIIGGLVLLYALCFFFFDILLTSSALNLYFGQLETLMKSSITYVISAGSTTIANRFIQDIMLVDDELPMALVNTTTALFGALAESVIVFISSKYVSVSVPVLVGFLFIIQKFYLRTSKQLRLMDIEAKAPLSAFMLETIQGIVSIRAFDRTAEFSRKNTARLDYSQKAMYMLLSVQVWLKMILDFVVAVLAVLVTTLAVKFRSTQSLGFLGLALVNLISLSNSFKYLITFWAQLETSIGAVARIQRFNLDVEPEEKGELPPTYPSWPGRGDIQISNVSATYSSSLTPALLDVTLHIPPGTKVAICGRSGSGKSSLLGTLLRCLDLTSGTIIIDGQDISRVSRDSLRKQVMTLPQKALFINDSIRKNMTLWDSSSLSPAEVDAEIESVLRRVGIWDALFAPKESAAPCGPQKVDLFSSSSSESDSKKEKDAKEDKEEEPLSLDSHLNPEERLSTGQQQLFCLARALFQRRTSQIVLMDEFTSSMDHETEMVIRQIVRDDLRDKTVIEVIHRLEHIISFDLVVVVDKGRIVESGHPRDLLQEEGGLLRELYQASKA</sequence>
<dbReference type="Gene3D" id="1.20.1560.10">
    <property type="entry name" value="ABC transporter type 1, transmembrane domain"/>
    <property type="match status" value="2"/>
</dbReference>
<name>A0AAE8N6A2_9PEZI</name>
<feature type="domain" description="ABC transmembrane type-1" evidence="13">
    <location>
        <begin position="905"/>
        <end position="1180"/>
    </location>
</feature>
<evidence type="ECO:0000256" key="2">
    <source>
        <dbReference type="ARBA" id="ARBA00022448"/>
    </source>
</evidence>
<dbReference type="Pfam" id="PF24357">
    <property type="entry name" value="TMD0_ABC"/>
    <property type="match status" value="1"/>
</dbReference>
<dbReference type="SMART" id="SM00382">
    <property type="entry name" value="AAA"/>
    <property type="match status" value="2"/>
</dbReference>
<evidence type="ECO:0000256" key="10">
    <source>
        <dbReference type="SAM" id="MobiDB-lite"/>
    </source>
</evidence>
<feature type="transmembrane region" description="Helical" evidence="11">
    <location>
        <begin position="407"/>
        <end position="427"/>
    </location>
</feature>
<dbReference type="InterPro" id="IPR044746">
    <property type="entry name" value="ABCC_6TM_D1"/>
</dbReference>
<feature type="transmembrane region" description="Helical" evidence="11">
    <location>
        <begin position="268"/>
        <end position="288"/>
    </location>
</feature>
<dbReference type="PROSITE" id="PS50893">
    <property type="entry name" value="ABC_TRANSPORTER_2"/>
    <property type="match status" value="2"/>
</dbReference>